<dbReference type="Pfam" id="PF08439">
    <property type="entry name" value="Peptidase_M3_N"/>
    <property type="match status" value="1"/>
</dbReference>
<keyword evidence="1 6" id="KW-0645">Protease</keyword>
<comment type="cofactor">
    <cofactor evidence="6">
        <name>Zn(2+)</name>
        <dbReference type="ChEBI" id="CHEBI:29105"/>
    </cofactor>
    <text evidence="6">Binds 1 zinc ion.</text>
</comment>
<dbReference type="PANTHER" id="PTHR11804:SF5">
    <property type="entry name" value="OLIGOENDOPEPTIDASE F"/>
    <property type="match status" value="1"/>
</dbReference>
<organism evidence="9 10">
    <name type="scientific">Thermosipho japonicus</name>
    <dbReference type="NCBI Taxonomy" id="90323"/>
    <lineage>
        <taxon>Bacteria</taxon>
        <taxon>Thermotogati</taxon>
        <taxon>Thermotogota</taxon>
        <taxon>Thermotogae</taxon>
        <taxon>Thermotogales</taxon>
        <taxon>Fervidobacteriaceae</taxon>
        <taxon>Thermosipho</taxon>
    </lineage>
</organism>
<dbReference type="AlphaFoldDB" id="A0A841GFB1"/>
<comment type="similarity">
    <text evidence="6">Belongs to the peptidase M3 family.</text>
</comment>
<dbReference type="InterPro" id="IPR001567">
    <property type="entry name" value="Pept_M3A_M3B_dom"/>
</dbReference>
<evidence type="ECO:0000313" key="9">
    <source>
        <dbReference type="EMBL" id="MBB6062262.1"/>
    </source>
</evidence>
<dbReference type="Pfam" id="PF01432">
    <property type="entry name" value="Peptidase_M3"/>
    <property type="match status" value="1"/>
</dbReference>
<keyword evidence="5 6" id="KW-0482">Metalloprotease</keyword>
<keyword evidence="3 6" id="KW-0378">Hydrolase</keyword>
<dbReference type="RefSeq" id="WP_184618932.1">
    <property type="nucleotide sequence ID" value="NZ_JACHEX010000001.1"/>
</dbReference>
<dbReference type="EC" id="3.4.24.-" evidence="9"/>
<evidence type="ECO:0000256" key="5">
    <source>
        <dbReference type="ARBA" id="ARBA00023049"/>
    </source>
</evidence>
<dbReference type="PANTHER" id="PTHR11804">
    <property type="entry name" value="PROTEASE M3 THIMET OLIGOPEPTIDASE-RELATED"/>
    <property type="match status" value="1"/>
</dbReference>
<dbReference type="SUPFAM" id="SSF55486">
    <property type="entry name" value="Metalloproteases ('zincins'), catalytic domain"/>
    <property type="match status" value="1"/>
</dbReference>
<dbReference type="GO" id="GO:0046872">
    <property type="term" value="F:metal ion binding"/>
    <property type="evidence" value="ECO:0007669"/>
    <property type="project" value="UniProtKB-UniRule"/>
</dbReference>
<feature type="domain" description="Oligopeptidase F N-terminal" evidence="8">
    <location>
        <begin position="108"/>
        <end position="172"/>
    </location>
</feature>
<dbReference type="Gene3D" id="1.10.1370.20">
    <property type="entry name" value="Oligoendopeptidase f, C-terminal domain"/>
    <property type="match status" value="1"/>
</dbReference>
<keyword evidence="4 6" id="KW-0862">Zinc</keyword>
<dbReference type="CDD" id="cd09610">
    <property type="entry name" value="M3B_PepF"/>
    <property type="match status" value="1"/>
</dbReference>
<evidence type="ECO:0000259" key="8">
    <source>
        <dbReference type="Pfam" id="PF08439"/>
    </source>
</evidence>
<evidence type="ECO:0000256" key="4">
    <source>
        <dbReference type="ARBA" id="ARBA00022833"/>
    </source>
</evidence>
<feature type="domain" description="Peptidase M3A/M3B catalytic" evidence="7">
    <location>
        <begin position="191"/>
        <end position="569"/>
    </location>
</feature>
<evidence type="ECO:0000259" key="7">
    <source>
        <dbReference type="Pfam" id="PF01432"/>
    </source>
</evidence>
<dbReference type="InterPro" id="IPR042088">
    <property type="entry name" value="OligoPept_F_C"/>
</dbReference>
<proteinExistence type="inferred from homology"/>
<evidence type="ECO:0000256" key="1">
    <source>
        <dbReference type="ARBA" id="ARBA00022670"/>
    </source>
</evidence>
<dbReference type="EMBL" id="JACHEX010000001">
    <property type="protein sequence ID" value="MBB6062262.1"/>
    <property type="molecule type" value="Genomic_DNA"/>
</dbReference>
<dbReference type="Proteomes" id="UP000555828">
    <property type="component" value="Unassembled WGS sequence"/>
</dbReference>
<protein>
    <submittedName>
        <fullName evidence="9">Oligoendopeptidase F</fullName>
        <ecNumber evidence="9">3.4.24.-</ecNumber>
    </submittedName>
</protein>
<reference evidence="9 10" key="1">
    <citation type="submission" date="2020-08" db="EMBL/GenBank/DDBJ databases">
        <title>Genomic Encyclopedia of Type Strains, Phase IV (KMG-IV): sequencing the most valuable type-strain genomes for metagenomic binning, comparative biology and taxonomic classification.</title>
        <authorList>
            <person name="Goeker M."/>
        </authorList>
    </citation>
    <scope>NUCLEOTIDE SEQUENCE [LARGE SCALE GENOMIC DNA]</scope>
    <source>
        <strain evidence="9 10">DSM 13481</strain>
    </source>
</reference>
<keyword evidence="2 6" id="KW-0479">Metal-binding</keyword>
<evidence type="ECO:0000256" key="6">
    <source>
        <dbReference type="RuleBase" id="RU003435"/>
    </source>
</evidence>
<gene>
    <name evidence="9" type="ORF">HNP65_000684</name>
</gene>
<evidence type="ECO:0000256" key="2">
    <source>
        <dbReference type="ARBA" id="ARBA00022723"/>
    </source>
</evidence>
<name>A0A841GFB1_9BACT</name>
<evidence type="ECO:0000313" key="10">
    <source>
        <dbReference type="Proteomes" id="UP000555828"/>
    </source>
</evidence>
<evidence type="ECO:0000256" key="3">
    <source>
        <dbReference type="ARBA" id="ARBA00022801"/>
    </source>
</evidence>
<dbReference type="GO" id="GO:0006508">
    <property type="term" value="P:proteolysis"/>
    <property type="evidence" value="ECO:0007669"/>
    <property type="project" value="UniProtKB-KW"/>
</dbReference>
<dbReference type="GO" id="GO:0006518">
    <property type="term" value="P:peptide metabolic process"/>
    <property type="evidence" value="ECO:0007669"/>
    <property type="project" value="TreeGrafter"/>
</dbReference>
<keyword evidence="10" id="KW-1185">Reference proteome</keyword>
<comment type="caution">
    <text evidence="9">The sequence shown here is derived from an EMBL/GenBank/DDBJ whole genome shotgun (WGS) entry which is preliminary data.</text>
</comment>
<dbReference type="GO" id="GO:0004222">
    <property type="term" value="F:metalloendopeptidase activity"/>
    <property type="evidence" value="ECO:0007669"/>
    <property type="project" value="InterPro"/>
</dbReference>
<dbReference type="InterPro" id="IPR013647">
    <property type="entry name" value="OligopepF_N_dom"/>
</dbReference>
<dbReference type="Gene3D" id="1.20.140.70">
    <property type="entry name" value="Oligopeptidase f, N-terminal domain"/>
    <property type="match status" value="1"/>
</dbReference>
<dbReference type="InterPro" id="IPR045090">
    <property type="entry name" value="Pept_M3A_M3B"/>
</dbReference>
<sequence length="579" mass="67504">MKWDLTVFYEIPDIEKIKKDLEDIFKRATNFVEKYEKLINENISTEQVRNYFKEFEQLMEDGLKPIQYSSLLFSENTTDKIAQQLYGISEQYGSKISEILSPLQSAFAQLSEEKLDILSKEIPEYSYALEKIKLEKKHILSKDAERILAATSISRRDALSNLYEKLTSSYKFKIEIDGEEKELSGSQVRALRRSPDGNLRKKAMKLFFERYKADEITIGETYNIVVKDYDTEARLRNYPKPISMRNLENAVSDESVEKLIEITTENTKIVHKYYKWKAQEMNEELTLADIYAPFSSSEKKYTFDEAKEIVLDAYYSFDEKAGNIVESFFKENRIHSEIVPGKVGGAFCSYYTTQIKPFVLLNFNGNINDVMTLAHELGHGLHGTLSQKQSFINYHTPLTMAELASVFGEFLVFDKIKNELEGDEKKYFIASTLEDTFATMFRQNMFARFEIQAHELIEKNGMASFEELSKLYENELKIMFADSVKIPEEYTYEWSSIPHIFHTPFYVYAYNYANCLVIGLYQKYLEMGKKFVPKYIELLESGGKDSPERLLNKIGIDITKEEFWQSAFEFLNNMLNEII</sequence>
<accession>A0A841GFB1</accession>